<keyword evidence="2" id="KW-0812">Transmembrane</keyword>
<sequence>MATSRETAANVRGDIQQGKSGDKKPGFDPAAAPMETDSEAGGVSLDSETIRLSRSSQYNPDMPDRQETDATAMRLFEPQRAERDAKRRSVTMIAGGIAVALVLIASVIFLS</sequence>
<organism evidence="3 4">
    <name type="scientific">Aquamicrobium zhengzhouense</name>
    <dbReference type="NCBI Taxonomy" id="2781738"/>
    <lineage>
        <taxon>Bacteria</taxon>
        <taxon>Pseudomonadati</taxon>
        <taxon>Pseudomonadota</taxon>
        <taxon>Alphaproteobacteria</taxon>
        <taxon>Hyphomicrobiales</taxon>
        <taxon>Phyllobacteriaceae</taxon>
        <taxon>Aquamicrobium</taxon>
    </lineage>
</organism>
<dbReference type="EMBL" id="JADGMQ010000003">
    <property type="protein sequence ID" value="MBI1620305.1"/>
    <property type="molecule type" value="Genomic_DNA"/>
</dbReference>
<name>A0ABS0SCD8_9HYPH</name>
<comment type="caution">
    <text evidence="3">The sequence shown here is derived from an EMBL/GenBank/DDBJ whole genome shotgun (WGS) entry which is preliminary data.</text>
</comment>
<accession>A0ABS0SCD8</accession>
<dbReference type="Proteomes" id="UP000601789">
    <property type="component" value="Unassembled WGS sequence"/>
</dbReference>
<reference evidence="3 4" key="1">
    <citation type="submission" date="2020-10" db="EMBL/GenBank/DDBJ databases">
        <title>Aquamicrobium zhengzhouensis sp. nov., a exopolysaccharide producing bacterium isolated from farmland soil.</title>
        <authorList>
            <person name="Wang X."/>
        </authorList>
    </citation>
    <scope>NUCLEOTIDE SEQUENCE [LARGE SCALE GENOMIC DNA]</scope>
    <source>
        <strain evidence="4">cd-1</strain>
    </source>
</reference>
<keyword evidence="2" id="KW-0472">Membrane</keyword>
<evidence type="ECO:0000256" key="2">
    <source>
        <dbReference type="SAM" id="Phobius"/>
    </source>
</evidence>
<keyword evidence="2" id="KW-1133">Transmembrane helix</keyword>
<keyword evidence="4" id="KW-1185">Reference proteome</keyword>
<evidence type="ECO:0000313" key="3">
    <source>
        <dbReference type="EMBL" id="MBI1620305.1"/>
    </source>
</evidence>
<proteinExistence type="predicted"/>
<protein>
    <submittedName>
        <fullName evidence="3">Uncharacterized protein</fullName>
    </submittedName>
</protein>
<feature type="region of interest" description="Disordered" evidence="1">
    <location>
        <begin position="1"/>
        <end position="48"/>
    </location>
</feature>
<dbReference type="RefSeq" id="WP_198475972.1">
    <property type="nucleotide sequence ID" value="NZ_JADGMQ010000003.1"/>
</dbReference>
<feature type="transmembrane region" description="Helical" evidence="2">
    <location>
        <begin position="90"/>
        <end position="110"/>
    </location>
</feature>
<gene>
    <name evidence="3" type="ORF">IOD40_06455</name>
</gene>
<evidence type="ECO:0000313" key="4">
    <source>
        <dbReference type="Proteomes" id="UP000601789"/>
    </source>
</evidence>
<evidence type="ECO:0000256" key="1">
    <source>
        <dbReference type="SAM" id="MobiDB-lite"/>
    </source>
</evidence>